<dbReference type="InterPro" id="IPR022398">
    <property type="entry name" value="Peptidase_S8_His-AS"/>
</dbReference>
<dbReference type="Pfam" id="PF00082">
    <property type="entry name" value="Peptidase_S8"/>
    <property type="match status" value="1"/>
</dbReference>
<evidence type="ECO:0000259" key="15">
    <source>
        <dbReference type="Pfam" id="PF05922"/>
    </source>
</evidence>
<dbReference type="InterPro" id="IPR023827">
    <property type="entry name" value="Peptidase_S8_Asp-AS"/>
</dbReference>
<feature type="active site" description="Charge relay system" evidence="11">
    <location>
        <position position="380"/>
    </location>
</feature>
<feature type="domain" description="Peptidase S8/S53" evidence="14">
    <location>
        <begin position="176"/>
        <end position="420"/>
    </location>
</feature>
<evidence type="ECO:0000259" key="14">
    <source>
        <dbReference type="Pfam" id="PF00082"/>
    </source>
</evidence>
<dbReference type="SUPFAM" id="SSF54897">
    <property type="entry name" value="Protease propeptides/inhibitors"/>
    <property type="match status" value="1"/>
</dbReference>
<evidence type="ECO:0000256" key="11">
    <source>
        <dbReference type="PROSITE-ProRule" id="PRU01240"/>
    </source>
</evidence>
<dbReference type="Pfam" id="PF05922">
    <property type="entry name" value="Inhibitor_I9"/>
    <property type="match status" value="1"/>
</dbReference>
<keyword evidence="5 11" id="KW-0720">Serine protease</keyword>
<dbReference type="InterPro" id="IPR050131">
    <property type="entry name" value="Peptidase_S8_subtilisin-like"/>
</dbReference>
<evidence type="ECO:0000256" key="3">
    <source>
        <dbReference type="ARBA" id="ARBA00022729"/>
    </source>
</evidence>
<dbReference type="PROSITE" id="PS00138">
    <property type="entry name" value="SUBTILASE_SER"/>
    <property type="match status" value="1"/>
</dbReference>
<dbReference type="InterPro" id="IPR000209">
    <property type="entry name" value="Peptidase_S8/S53_dom"/>
</dbReference>
<dbReference type="InterPro" id="IPR037045">
    <property type="entry name" value="S8pro/Inhibitor_I9_sf"/>
</dbReference>
<dbReference type="InterPro" id="IPR034193">
    <property type="entry name" value="PCSK9_ProteinaseK-like"/>
</dbReference>
<dbReference type="PROSITE" id="PS00137">
    <property type="entry name" value="SUBTILASE_HIS"/>
    <property type="match status" value="1"/>
</dbReference>
<dbReference type="FunFam" id="3.40.50.200:FF:000014">
    <property type="entry name" value="Proteinase K"/>
    <property type="match status" value="1"/>
</dbReference>
<dbReference type="PROSITE" id="PS51892">
    <property type="entry name" value="SUBTILASE"/>
    <property type="match status" value="1"/>
</dbReference>
<evidence type="ECO:0000256" key="2">
    <source>
        <dbReference type="ARBA" id="ARBA00022670"/>
    </source>
</evidence>
<protein>
    <recommendedName>
        <fullName evidence="8">Cuticle-degrading serine protease</fullName>
    </recommendedName>
    <alternativeName>
        <fullName evidence="9">Neutral serine protease Aoz1</fullName>
    </alternativeName>
    <alternativeName>
        <fullName evidence="10">PII</fullName>
    </alternativeName>
</protein>
<dbReference type="PANTHER" id="PTHR43806:SF11">
    <property type="entry name" value="CEREVISIN-RELATED"/>
    <property type="match status" value="1"/>
</dbReference>
<dbReference type="GO" id="GO:0005576">
    <property type="term" value="C:extracellular region"/>
    <property type="evidence" value="ECO:0007669"/>
    <property type="project" value="UniProtKB-ARBA"/>
</dbReference>
<dbReference type="InterPro" id="IPR036852">
    <property type="entry name" value="Peptidase_S8/S53_dom_sf"/>
</dbReference>
<feature type="domain" description="Inhibitor I9" evidence="15">
    <location>
        <begin position="41"/>
        <end position="126"/>
    </location>
</feature>
<evidence type="ECO:0000256" key="8">
    <source>
        <dbReference type="ARBA" id="ARBA00072928"/>
    </source>
</evidence>
<evidence type="ECO:0000256" key="9">
    <source>
        <dbReference type="ARBA" id="ARBA00075726"/>
    </source>
</evidence>
<comment type="similarity">
    <text evidence="1 11 12">Belongs to the peptidase S8 family.</text>
</comment>
<evidence type="ECO:0000256" key="10">
    <source>
        <dbReference type="ARBA" id="ARBA00081456"/>
    </source>
</evidence>
<feature type="chain" id="PRO_5003443481" description="Cuticle-degrading serine protease" evidence="13">
    <location>
        <begin position="22"/>
        <end position="452"/>
    </location>
</feature>
<evidence type="ECO:0000256" key="5">
    <source>
        <dbReference type="ARBA" id="ARBA00022825"/>
    </source>
</evidence>
<name>G3FEJ0_9PEZI</name>
<dbReference type="Gene3D" id="3.30.70.80">
    <property type="entry name" value="Peptidase S8 propeptide/proteinase inhibitor I9"/>
    <property type="match status" value="1"/>
</dbReference>
<dbReference type="CDD" id="cd04077">
    <property type="entry name" value="Peptidases_S8_PCSK9_ProteinaseK_like"/>
    <property type="match status" value="1"/>
</dbReference>
<evidence type="ECO:0000256" key="7">
    <source>
        <dbReference type="ARBA" id="ARBA00056622"/>
    </source>
</evidence>
<evidence type="ECO:0000256" key="1">
    <source>
        <dbReference type="ARBA" id="ARBA00011073"/>
    </source>
</evidence>
<dbReference type="GO" id="GO:0004252">
    <property type="term" value="F:serine-type endopeptidase activity"/>
    <property type="evidence" value="ECO:0007669"/>
    <property type="project" value="UniProtKB-UniRule"/>
</dbReference>
<evidence type="ECO:0000256" key="13">
    <source>
        <dbReference type="SAM" id="SignalP"/>
    </source>
</evidence>
<feature type="signal peptide" evidence="13">
    <location>
        <begin position="1"/>
        <end position="21"/>
    </location>
</feature>
<dbReference type="EMBL" id="JF699729">
    <property type="protein sequence ID" value="AEP02888.1"/>
    <property type="molecule type" value="mRNA"/>
</dbReference>
<evidence type="ECO:0000313" key="16">
    <source>
        <dbReference type="EMBL" id="AEP02888.1"/>
    </source>
</evidence>
<dbReference type="Gene3D" id="3.40.50.200">
    <property type="entry name" value="Peptidase S8/S53 domain"/>
    <property type="match status" value="1"/>
</dbReference>
<keyword evidence="2 11" id="KW-0645">Protease</keyword>
<dbReference type="MEROPS" id="S08.120"/>
<keyword evidence="4 11" id="KW-0378">Hydrolase</keyword>
<sequence length="452" mass="47896">MFSKSLITFLAIAGLANNALAVPVAKRSVVNADHPQKIADRYVVFLKNGITDAATSAHESRINAFHAKMARDPSNANKVRGGLRKKFKFAKSGINGYTGSFDKATVAEILKSPEVDFVEQDQVVRIKDVPENVEAEEGEKLEKRVYRASSTWGLDRVSHSQFATPYSYYYDDTYQGDGATVFVVDTGIWTTHKQFLDYQTGKTRAFWGYNAIDTDNFDGNGHGTHCSGTIGGTTYGVNRKVKLVAVKVLDADGSGSLESVIDGMQWVLKNVTSLGLQNKAVVSMSLGAGKSTSINNAVAALTAGGVTVVVAAGNESDDAANSSPASAPSAITVGAIDVDNSMAWFSNFGTIVDVFAPGVDVISAWPSSTNDATESLSGTSMATPHVAGLAAYYISIAIKNNNIATTTNPTALAKLITGNAITNQITTKNLKGAPNKIAFNNYCNPSLRTCST</sequence>
<dbReference type="PANTHER" id="PTHR43806">
    <property type="entry name" value="PEPTIDASE S8"/>
    <property type="match status" value="1"/>
</dbReference>
<evidence type="ECO:0000256" key="6">
    <source>
        <dbReference type="ARBA" id="ARBA00023105"/>
    </source>
</evidence>
<proteinExistence type="evidence at transcript level"/>
<dbReference type="PROSITE" id="PS00136">
    <property type="entry name" value="SUBTILASE_ASP"/>
    <property type="match status" value="1"/>
</dbReference>
<keyword evidence="6" id="KW-0177">Collagen degradation</keyword>
<feature type="active site" description="Charge relay system" evidence="11">
    <location>
        <position position="222"/>
    </location>
</feature>
<dbReference type="InterPro" id="IPR010259">
    <property type="entry name" value="S8pro/Inhibitor_I9"/>
</dbReference>
<comment type="function">
    <text evidence="7">Hydrolyzes gelatin, casein, the chromogenic substrate azocoll and the cuticle of the nematode P.redivivus. Immobilizes P.redivivus.</text>
</comment>
<keyword evidence="3 13" id="KW-0732">Signal</keyword>
<evidence type="ECO:0000256" key="12">
    <source>
        <dbReference type="RuleBase" id="RU003355"/>
    </source>
</evidence>
<dbReference type="GO" id="GO:0006508">
    <property type="term" value="P:proteolysis"/>
    <property type="evidence" value="ECO:0007669"/>
    <property type="project" value="UniProtKB-KW"/>
</dbReference>
<organism evidence="16">
    <name type="scientific">Dactylellina cionopaga</name>
    <dbReference type="NCBI Taxonomy" id="47266"/>
    <lineage>
        <taxon>Eukaryota</taxon>
        <taxon>Fungi</taxon>
        <taxon>Dikarya</taxon>
        <taxon>Ascomycota</taxon>
        <taxon>Pezizomycotina</taxon>
        <taxon>Orbiliomycetes</taxon>
        <taxon>Orbiliales</taxon>
        <taxon>Orbiliaceae</taxon>
        <taxon>Dactylellina</taxon>
    </lineage>
</organism>
<reference evidence="16" key="1">
    <citation type="submission" date="2011-03" db="EMBL/GenBank/DDBJ databases">
        <title>Cloning and characterization of genes involved in preying and infection of nematode by Dactylellina cionopaga.</title>
        <authorList>
            <person name="Yu H.Y."/>
            <person name="Duan J.X."/>
            <person name="Wang B."/>
            <person name="Liu X.Z."/>
        </authorList>
    </citation>
    <scope>NUCLEOTIDE SEQUENCE</scope>
    <source>
        <strain evidence="16">AS 3.6776</strain>
    </source>
</reference>
<dbReference type="PRINTS" id="PR00723">
    <property type="entry name" value="SUBTILISIN"/>
</dbReference>
<dbReference type="SUPFAM" id="SSF52743">
    <property type="entry name" value="Subtilisin-like"/>
    <property type="match status" value="1"/>
</dbReference>
<feature type="active site" description="Charge relay system" evidence="11">
    <location>
        <position position="185"/>
    </location>
</feature>
<evidence type="ECO:0000256" key="4">
    <source>
        <dbReference type="ARBA" id="ARBA00022801"/>
    </source>
</evidence>
<dbReference type="AlphaFoldDB" id="G3FEJ0"/>
<dbReference type="InterPro" id="IPR015500">
    <property type="entry name" value="Peptidase_S8_subtilisin-rel"/>
</dbReference>
<dbReference type="InterPro" id="IPR023828">
    <property type="entry name" value="Peptidase_S8_Ser-AS"/>
</dbReference>
<dbReference type="GO" id="GO:0030574">
    <property type="term" value="P:collagen catabolic process"/>
    <property type="evidence" value="ECO:0007669"/>
    <property type="project" value="UniProtKB-KW"/>
</dbReference>
<accession>G3FEJ0</accession>